<evidence type="ECO:0000313" key="1">
    <source>
        <dbReference type="EMBL" id="GGI33944.1"/>
    </source>
</evidence>
<dbReference type="Proteomes" id="UP000625079">
    <property type="component" value="Unassembled WGS sequence"/>
</dbReference>
<sequence length="271" mass="27774">MALSSRTAKLREPSVEHIMTALSFARAAFLASVFITFLVENGHAAELRVLAGGAMTAVWAEVKPKFEQVTGHQLDIFFGTTPNLIKEATSGKSFDVGVVPVEVMQDAAARAKFTAGTTSDVARVGLGVAVRAGAPKPDIGTPDAFKAALLKAQSIATLPASAAGAQVMKAFERLGVADAIKGKLQAKAAPAEIVAAVAKGEAELGVFLLNVLTAPGLDVVGPFPADLQQEVVFTGAVAADTKQGDAAKALLGYLKSPEARAIIKAKGMAPG</sequence>
<dbReference type="AlphaFoldDB" id="A0AA87WGJ8"/>
<dbReference type="Pfam" id="PF13531">
    <property type="entry name" value="SBP_bac_11"/>
    <property type="match status" value="1"/>
</dbReference>
<proteinExistence type="predicted"/>
<dbReference type="PANTHER" id="PTHR30632:SF11">
    <property type="entry name" value="BLR4797 PROTEIN"/>
    <property type="match status" value="1"/>
</dbReference>
<organism evidence="1 2">
    <name type="scientific">Bradyrhizobium guangdongense</name>
    <dbReference type="NCBI Taxonomy" id="1325090"/>
    <lineage>
        <taxon>Bacteria</taxon>
        <taxon>Pseudomonadati</taxon>
        <taxon>Pseudomonadota</taxon>
        <taxon>Alphaproteobacteria</taxon>
        <taxon>Hyphomicrobiales</taxon>
        <taxon>Nitrobacteraceae</taxon>
        <taxon>Bradyrhizobium</taxon>
    </lineage>
</organism>
<dbReference type="EMBL" id="BMHC01000036">
    <property type="protein sequence ID" value="GGI33944.1"/>
    <property type="molecule type" value="Genomic_DNA"/>
</dbReference>
<reference evidence="1" key="1">
    <citation type="journal article" date="2014" name="Int. J. Syst. Evol. Microbiol.">
        <title>Complete genome sequence of Corynebacterium casei LMG S-19264T (=DSM 44701T), isolated from a smear-ripened cheese.</title>
        <authorList>
            <consortium name="US DOE Joint Genome Institute (JGI-PGF)"/>
            <person name="Walter F."/>
            <person name="Albersmeier A."/>
            <person name="Kalinowski J."/>
            <person name="Ruckert C."/>
        </authorList>
    </citation>
    <scope>NUCLEOTIDE SEQUENCE</scope>
    <source>
        <strain evidence="1">CGMCC 1.15034</strain>
    </source>
</reference>
<name>A0AA87WGJ8_9BRAD</name>
<comment type="caution">
    <text evidence="1">The sequence shown here is derived from an EMBL/GenBank/DDBJ whole genome shotgun (WGS) entry which is preliminary data.</text>
</comment>
<dbReference type="Gene3D" id="3.40.190.10">
    <property type="entry name" value="Periplasmic binding protein-like II"/>
    <property type="match status" value="2"/>
</dbReference>
<dbReference type="SUPFAM" id="SSF53850">
    <property type="entry name" value="Periplasmic binding protein-like II"/>
    <property type="match status" value="1"/>
</dbReference>
<dbReference type="PANTHER" id="PTHR30632">
    <property type="entry name" value="MOLYBDATE-BINDING PERIPLASMIC PROTEIN"/>
    <property type="match status" value="1"/>
</dbReference>
<dbReference type="GO" id="GO:0015689">
    <property type="term" value="P:molybdate ion transport"/>
    <property type="evidence" value="ECO:0007669"/>
    <property type="project" value="TreeGrafter"/>
</dbReference>
<dbReference type="GO" id="GO:0030973">
    <property type="term" value="F:molybdate ion binding"/>
    <property type="evidence" value="ECO:0007669"/>
    <property type="project" value="TreeGrafter"/>
</dbReference>
<protein>
    <submittedName>
        <fullName evidence="1">Molybdenum ABC transporter substrate-binding protein</fullName>
    </submittedName>
</protein>
<evidence type="ECO:0000313" key="2">
    <source>
        <dbReference type="Proteomes" id="UP000625079"/>
    </source>
</evidence>
<gene>
    <name evidence="1" type="ORF">GCM10010987_76910</name>
</gene>
<dbReference type="InterPro" id="IPR050682">
    <property type="entry name" value="ModA/WtpA"/>
</dbReference>
<accession>A0AA87WGJ8</accession>
<reference evidence="1" key="2">
    <citation type="submission" date="2022-12" db="EMBL/GenBank/DDBJ databases">
        <authorList>
            <person name="Sun Q."/>
            <person name="Zhou Y."/>
        </authorList>
    </citation>
    <scope>NUCLEOTIDE SEQUENCE</scope>
    <source>
        <strain evidence="1">CGMCC 1.15034</strain>
    </source>
</reference>